<evidence type="ECO:0000256" key="10">
    <source>
        <dbReference type="ARBA" id="ARBA00023136"/>
    </source>
</evidence>
<evidence type="ECO:0000256" key="9">
    <source>
        <dbReference type="ARBA" id="ARBA00023034"/>
    </source>
</evidence>
<feature type="transmembrane region" description="Helical" evidence="12">
    <location>
        <begin position="12"/>
        <end position="35"/>
    </location>
</feature>
<keyword evidence="10 12" id="KW-0472">Membrane</keyword>
<comment type="similarity">
    <text evidence="3 12">Belongs to the glycosyltransferase 10 family.</text>
</comment>
<keyword evidence="4 12" id="KW-0328">Glycosyltransferase</keyword>
<evidence type="ECO:0000313" key="16">
    <source>
        <dbReference type="Proteomes" id="UP001445076"/>
    </source>
</evidence>
<name>A0AAW0X995_CHEQU</name>
<dbReference type="GO" id="GO:0032580">
    <property type="term" value="C:Golgi cisterna membrane"/>
    <property type="evidence" value="ECO:0007669"/>
    <property type="project" value="UniProtKB-SubCell"/>
</dbReference>
<comment type="caution">
    <text evidence="15">The sequence shown here is derived from an EMBL/GenBank/DDBJ whole genome shotgun (WGS) entry which is preliminary data.</text>
</comment>
<gene>
    <name evidence="15" type="ORF">OTU49_003442</name>
</gene>
<evidence type="ECO:0000256" key="2">
    <source>
        <dbReference type="ARBA" id="ARBA00004922"/>
    </source>
</evidence>
<dbReference type="InterPro" id="IPR001503">
    <property type="entry name" value="Glyco_trans_10"/>
</dbReference>
<evidence type="ECO:0000256" key="11">
    <source>
        <dbReference type="ARBA" id="ARBA00023180"/>
    </source>
</evidence>
<keyword evidence="6 12" id="KW-0812">Transmembrane</keyword>
<reference evidence="15 16" key="1">
    <citation type="journal article" date="2024" name="BMC Genomics">
        <title>Genome assembly of redclaw crayfish (Cherax quadricarinatus) provides insights into its immune adaptation and hypoxia tolerance.</title>
        <authorList>
            <person name="Liu Z."/>
            <person name="Zheng J."/>
            <person name="Li H."/>
            <person name="Fang K."/>
            <person name="Wang S."/>
            <person name="He J."/>
            <person name="Zhou D."/>
            <person name="Weng S."/>
            <person name="Chi M."/>
            <person name="Gu Z."/>
            <person name="He J."/>
            <person name="Li F."/>
            <person name="Wang M."/>
        </authorList>
    </citation>
    <scope>NUCLEOTIDE SEQUENCE [LARGE SCALE GENOMIC DNA]</scope>
    <source>
        <strain evidence="15">ZL_2023a</strain>
    </source>
</reference>
<dbReference type="EMBL" id="JARKIK010000036">
    <property type="protein sequence ID" value="KAK8739640.1"/>
    <property type="molecule type" value="Genomic_DNA"/>
</dbReference>
<evidence type="ECO:0000256" key="8">
    <source>
        <dbReference type="ARBA" id="ARBA00022989"/>
    </source>
</evidence>
<keyword evidence="16" id="KW-1185">Reference proteome</keyword>
<keyword evidence="9 12" id="KW-0333">Golgi apparatus</keyword>
<feature type="domain" description="Fucosyltransferase C-terminal" evidence="13">
    <location>
        <begin position="247"/>
        <end position="421"/>
    </location>
</feature>
<protein>
    <recommendedName>
        <fullName evidence="12">Fucosyltransferase</fullName>
        <ecNumber evidence="12">2.4.1.-</ecNumber>
    </recommendedName>
</protein>
<dbReference type="InterPro" id="IPR055270">
    <property type="entry name" value="Glyco_tran_10_C"/>
</dbReference>
<accession>A0AAW0X995</accession>
<proteinExistence type="inferred from homology"/>
<evidence type="ECO:0000313" key="15">
    <source>
        <dbReference type="EMBL" id="KAK8739640.1"/>
    </source>
</evidence>
<evidence type="ECO:0000256" key="12">
    <source>
        <dbReference type="RuleBase" id="RU003832"/>
    </source>
</evidence>
<evidence type="ECO:0000256" key="5">
    <source>
        <dbReference type="ARBA" id="ARBA00022679"/>
    </source>
</evidence>
<evidence type="ECO:0000259" key="14">
    <source>
        <dbReference type="Pfam" id="PF17039"/>
    </source>
</evidence>
<dbReference type="EC" id="2.4.1.-" evidence="12"/>
<feature type="domain" description="Fucosyltransferase N-terminal" evidence="14">
    <location>
        <begin position="78"/>
        <end position="197"/>
    </location>
</feature>
<keyword evidence="5 12" id="KW-0808">Transferase</keyword>
<comment type="subcellular location">
    <subcellularLocation>
        <location evidence="1 12">Golgi apparatus</location>
        <location evidence="1 12">Golgi stack membrane</location>
        <topology evidence="1 12">Single-pass type II membrane protein</topology>
    </subcellularLocation>
</comment>
<evidence type="ECO:0000256" key="4">
    <source>
        <dbReference type="ARBA" id="ARBA00022676"/>
    </source>
</evidence>
<dbReference type="InterPro" id="IPR031481">
    <property type="entry name" value="Glyco_tran_10_N"/>
</dbReference>
<dbReference type="InterPro" id="IPR038577">
    <property type="entry name" value="GT10-like_C_sf"/>
</dbReference>
<dbReference type="AlphaFoldDB" id="A0AAW0X995"/>
<keyword evidence="11" id="KW-0325">Glycoprotein</keyword>
<evidence type="ECO:0000256" key="7">
    <source>
        <dbReference type="ARBA" id="ARBA00022968"/>
    </source>
</evidence>
<dbReference type="PANTHER" id="PTHR48438:SF1">
    <property type="entry name" value="ALPHA-(1,3)-FUCOSYLTRANSFERASE C-RELATED"/>
    <property type="match status" value="1"/>
</dbReference>
<evidence type="ECO:0000256" key="1">
    <source>
        <dbReference type="ARBA" id="ARBA00004447"/>
    </source>
</evidence>
<evidence type="ECO:0000256" key="3">
    <source>
        <dbReference type="ARBA" id="ARBA00008919"/>
    </source>
</evidence>
<evidence type="ECO:0000256" key="6">
    <source>
        <dbReference type="ARBA" id="ARBA00022692"/>
    </source>
</evidence>
<dbReference type="Pfam" id="PF17039">
    <property type="entry name" value="Glyco_tran_10_N"/>
    <property type="match status" value="1"/>
</dbReference>
<organism evidence="15 16">
    <name type="scientific">Cherax quadricarinatus</name>
    <name type="common">Australian red claw crayfish</name>
    <dbReference type="NCBI Taxonomy" id="27406"/>
    <lineage>
        <taxon>Eukaryota</taxon>
        <taxon>Metazoa</taxon>
        <taxon>Ecdysozoa</taxon>
        <taxon>Arthropoda</taxon>
        <taxon>Crustacea</taxon>
        <taxon>Multicrustacea</taxon>
        <taxon>Malacostraca</taxon>
        <taxon>Eumalacostraca</taxon>
        <taxon>Eucarida</taxon>
        <taxon>Decapoda</taxon>
        <taxon>Pleocyemata</taxon>
        <taxon>Astacidea</taxon>
        <taxon>Parastacoidea</taxon>
        <taxon>Parastacidae</taxon>
        <taxon>Cherax</taxon>
    </lineage>
</organism>
<keyword evidence="8 12" id="KW-1133">Transmembrane helix</keyword>
<dbReference type="PANTHER" id="PTHR48438">
    <property type="entry name" value="ALPHA-(1,3)-FUCOSYLTRANSFERASE C-RELATED"/>
    <property type="match status" value="1"/>
</dbReference>
<dbReference type="Pfam" id="PF00852">
    <property type="entry name" value="Glyco_transf_10"/>
    <property type="match status" value="1"/>
</dbReference>
<comment type="pathway">
    <text evidence="2">Protein modification; protein glycosylation.</text>
</comment>
<evidence type="ECO:0000259" key="13">
    <source>
        <dbReference type="Pfam" id="PF00852"/>
    </source>
</evidence>
<dbReference type="Gene3D" id="3.40.50.11660">
    <property type="entry name" value="Glycosyl transferase family 10, C-terminal domain"/>
    <property type="match status" value="1"/>
</dbReference>
<dbReference type="GO" id="GO:0008417">
    <property type="term" value="F:fucosyltransferase activity"/>
    <property type="evidence" value="ECO:0007669"/>
    <property type="project" value="InterPro"/>
</dbReference>
<keyword evidence="7" id="KW-0735">Signal-anchor</keyword>
<dbReference type="Proteomes" id="UP001445076">
    <property type="component" value="Unassembled WGS sequence"/>
</dbReference>
<sequence>MYFRFLNTRHIILFMISLSVVYTIVSHEIDLYNLFSGTMMLMNNQSGDTKNMTSVVVPGNAAVSESLQILEKSATDWKMILFWESWSTVLWNESFVGATATELLQEGCPKWKCNVTMDRSYAGTADAIIFPALGFSPSNLPRMPRPQYQRWVFLEMEPPTGIYAVEGANNLRAHNMSHIVNWTMTYHSESDIVGFYGFFLSLGTTVMPLRPNLMSQHGEAMRRYKRALEQGDTLEKVMGPSWRSFVKRPRVVAWMSSHCPTNSRREDYVAELSKYITVDKYGACGDKECKKYSTGPLLHSCWKNVITGNYSFYLSMENNLCDEYITEKVYNAFSYNLVPVVWGGSDYAKFLPPHSYINARHYHPQELARLLTRLHQDPVAYGRYHLWRGYFQVMNKGNLCELCYRLHTDTTSSYHTDISEWRMRSGRCLMAPSNMFNKTLGMDSWRSVIYSHYENLTNVGFGL</sequence>
<dbReference type="FunFam" id="3.40.50.11660:FF:000002">
    <property type="entry name" value="Alpha-(1,3)-fucosyltransferase"/>
    <property type="match status" value="1"/>
</dbReference>
<dbReference type="SUPFAM" id="SSF53756">
    <property type="entry name" value="UDP-Glycosyltransferase/glycogen phosphorylase"/>
    <property type="match status" value="1"/>
</dbReference>